<keyword evidence="2" id="KW-1185">Reference proteome</keyword>
<proteinExistence type="predicted"/>
<sequence length="117" mass="13213">MTEDHGEHAISYKVLRRGTPVLDVHGIEIGTVRRVREISREHLLDGIDVDTPDGPRFVDAPEVQRITTRAVTLTIDATEVAGLPAPESAMAQRVKMSTTVRRARRFGDSLREKWDRR</sequence>
<evidence type="ECO:0000313" key="1">
    <source>
        <dbReference type="EMBL" id="UUY02109.1"/>
    </source>
</evidence>
<dbReference type="RefSeq" id="WP_353862643.1">
    <property type="nucleotide sequence ID" value="NZ_CP088295.1"/>
</dbReference>
<accession>A0ABY5PBQ7</accession>
<reference evidence="2" key="1">
    <citation type="submission" date="2021-11" db="EMBL/GenBank/DDBJ databases">
        <title>Cultivation dependent microbiological survey of springs from the worlds oldest radium mine currently devoted to the extraction of radon-saturated water.</title>
        <authorList>
            <person name="Kapinusova G."/>
            <person name="Smrhova T."/>
            <person name="Strejcek M."/>
            <person name="Suman J."/>
            <person name="Jani K."/>
            <person name="Pajer P."/>
            <person name="Uhlik O."/>
        </authorList>
    </citation>
    <scope>NUCLEOTIDE SEQUENCE [LARGE SCALE GENOMIC DNA]</scope>
    <source>
        <strain evidence="2">J379</strain>
    </source>
</reference>
<dbReference type="InterPro" id="IPR011033">
    <property type="entry name" value="PRC_barrel-like_sf"/>
</dbReference>
<protein>
    <recommendedName>
        <fullName evidence="3">PRC-barrel domain-containing protein</fullName>
    </recommendedName>
</protein>
<gene>
    <name evidence="1" type="ORF">LRS13_15450</name>
</gene>
<evidence type="ECO:0008006" key="3">
    <source>
        <dbReference type="Google" id="ProtNLM"/>
    </source>
</evidence>
<dbReference type="Proteomes" id="UP001058860">
    <property type="component" value="Chromosome"/>
</dbReference>
<evidence type="ECO:0000313" key="2">
    <source>
        <dbReference type="Proteomes" id="UP001058860"/>
    </source>
</evidence>
<dbReference type="EMBL" id="CP088295">
    <property type="protein sequence ID" value="UUY02109.1"/>
    <property type="molecule type" value="Genomic_DNA"/>
</dbReference>
<organism evidence="1 2">
    <name type="scientific">Svornostia abyssi</name>
    <dbReference type="NCBI Taxonomy" id="2898438"/>
    <lineage>
        <taxon>Bacteria</taxon>
        <taxon>Bacillati</taxon>
        <taxon>Actinomycetota</taxon>
        <taxon>Thermoleophilia</taxon>
        <taxon>Solirubrobacterales</taxon>
        <taxon>Baekduiaceae</taxon>
        <taxon>Svornostia</taxon>
    </lineage>
</organism>
<name>A0ABY5PBQ7_9ACTN</name>
<dbReference type="SUPFAM" id="SSF50346">
    <property type="entry name" value="PRC-barrel domain"/>
    <property type="match status" value="1"/>
</dbReference>